<name>A0A151MWZ0_ALLMI</name>
<dbReference type="EMBL" id="AKHW03004724">
    <property type="protein sequence ID" value="KYO29073.1"/>
    <property type="molecule type" value="Genomic_DNA"/>
</dbReference>
<gene>
    <name evidence="1" type="ORF">Y1Q_0009876</name>
</gene>
<evidence type="ECO:0000313" key="1">
    <source>
        <dbReference type="EMBL" id="KYO29073.1"/>
    </source>
</evidence>
<proteinExistence type="predicted"/>
<dbReference type="Proteomes" id="UP000050525">
    <property type="component" value="Unassembled WGS sequence"/>
</dbReference>
<comment type="caution">
    <text evidence="1">The sequence shown here is derived from an EMBL/GenBank/DDBJ whole genome shotgun (WGS) entry which is preliminary data.</text>
</comment>
<reference evidence="1 2" key="1">
    <citation type="journal article" date="2012" name="Genome Biol.">
        <title>Sequencing three crocodilian genomes to illuminate the evolution of archosaurs and amniotes.</title>
        <authorList>
            <person name="St John J.A."/>
            <person name="Braun E.L."/>
            <person name="Isberg S.R."/>
            <person name="Miles L.G."/>
            <person name="Chong A.Y."/>
            <person name="Gongora J."/>
            <person name="Dalzell P."/>
            <person name="Moran C."/>
            <person name="Bed'hom B."/>
            <person name="Abzhanov A."/>
            <person name="Burgess S.C."/>
            <person name="Cooksey A.M."/>
            <person name="Castoe T.A."/>
            <person name="Crawford N.G."/>
            <person name="Densmore L.D."/>
            <person name="Drew J.C."/>
            <person name="Edwards S.V."/>
            <person name="Faircloth B.C."/>
            <person name="Fujita M.K."/>
            <person name="Greenwold M.J."/>
            <person name="Hoffmann F.G."/>
            <person name="Howard J.M."/>
            <person name="Iguchi T."/>
            <person name="Janes D.E."/>
            <person name="Khan S.Y."/>
            <person name="Kohno S."/>
            <person name="de Koning A.J."/>
            <person name="Lance S.L."/>
            <person name="McCarthy F.M."/>
            <person name="McCormack J.E."/>
            <person name="Merchant M.E."/>
            <person name="Peterson D.G."/>
            <person name="Pollock D.D."/>
            <person name="Pourmand N."/>
            <person name="Raney B.J."/>
            <person name="Roessler K.A."/>
            <person name="Sanford J.R."/>
            <person name="Sawyer R.H."/>
            <person name="Schmidt C.J."/>
            <person name="Triplett E.W."/>
            <person name="Tuberville T.D."/>
            <person name="Venegas-Anaya M."/>
            <person name="Howard J.T."/>
            <person name="Jarvis E.D."/>
            <person name="Guillette L.J.Jr."/>
            <person name="Glenn T.C."/>
            <person name="Green R.E."/>
            <person name="Ray D.A."/>
        </authorList>
    </citation>
    <scope>NUCLEOTIDE SEQUENCE [LARGE SCALE GENOMIC DNA]</scope>
    <source>
        <strain evidence="1">KSC_2009_1</strain>
    </source>
</reference>
<sequence length="94" mass="10010">MCGGTCKIKGAATQYTSAVNWVLDSTIVFLSGVGPHRPCLQEDFTKSLTIGSISAWCCISCGQAVQKTSCLELSCLEQNVRISCGTVILRSGYL</sequence>
<evidence type="ECO:0000313" key="2">
    <source>
        <dbReference type="Proteomes" id="UP000050525"/>
    </source>
</evidence>
<protein>
    <submittedName>
        <fullName evidence="1">Uncharacterized protein</fullName>
    </submittedName>
</protein>
<keyword evidence="2" id="KW-1185">Reference proteome</keyword>
<organism evidence="1 2">
    <name type="scientific">Alligator mississippiensis</name>
    <name type="common">American alligator</name>
    <dbReference type="NCBI Taxonomy" id="8496"/>
    <lineage>
        <taxon>Eukaryota</taxon>
        <taxon>Metazoa</taxon>
        <taxon>Chordata</taxon>
        <taxon>Craniata</taxon>
        <taxon>Vertebrata</taxon>
        <taxon>Euteleostomi</taxon>
        <taxon>Archelosauria</taxon>
        <taxon>Archosauria</taxon>
        <taxon>Crocodylia</taxon>
        <taxon>Alligatoridae</taxon>
        <taxon>Alligatorinae</taxon>
        <taxon>Alligator</taxon>
    </lineage>
</organism>
<accession>A0A151MWZ0</accession>
<dbReference type="AlphaFoldDB" id="A0A151MWZ0"/>